<dbReference type="EMBL" id="MU150449">
    <property type="protein sequence ID" value="KAF9456185.1"/>
    <property type="molecule type" value="Genomic_DNA"/>
</dbReference>
<keyword evidence="3" id="KW-1185">Reference proteome</keyword>
<reference evidence="2" key="1">
    <citation type="submission" date="2020-11" db="EMBL/GenBank/DDBJ databases">
        <authorList>
            <consortium name="DOE Joint Genome Institute"/>
            <person name="Ahrendt S."/>
            <person name="Riley R."/>
            <person name="Andreopoulos W."/>
            <person name="Labutti K."/>
            <person name="Pangilinan J."/>
            <person name="Ruiz-Duenas F.J."/>
            <person name="Barrasa J.M."/>
            <person name="Sanchez-Garcia M."/>
            <person name="Camarero S."/>
            <person name="Miyauchi S."/>
            <person name="Serrano A."/>
            <person name="Linde D."/>
            <person name="Babiker R."/>
            <person name="Drula E."/>
            <person name="Ayuso-Fernandez I."/>
            <person name="Pacheco R."/>
            <person name="Padilla G."/>
            <person name="Ferreira P."/>
            <person name="Barriuso J."/>
            <person name="Kellner H."/>
            <person name="Castanera R."/>
            <person name="Alfaro M."/>
            <person name="Ramirez L."/>
            <person name="Pisabarro A.G."/>
            <person name="Kuo A."/>
            <person name="Tritt A."/>
            <person name="Lipzen A."/>
            <person name="He G."/>
            <person name="Yan M."/>
            <person name="Ng V."/>
            <person name="Cullen D."/>
            <person name="Martin F."/>
            <person name="Rosso M.-N."/>
            <person name="Henrissat B."/>
            <person name="Hibbett D."/>
            <person name="Martinez A.T."/>
            <person name="Grigoriev I.V."/>
        </authorList>
    </citation>
    <scope>NUCLEOTIDE SEQUENCE</scope>
    <source>
        <strain evidence="2">CBS 247.69</strain>
    </source>
</reference>
<evidence type="ECO:0000313" key="2">
    <source>
        <dbReference type="EMBL" id="KAF9456185.1"/>
    </source>
</evidence>
<feature type="non-terminal residue" evidence="2">
    <location>
        <position position="1"/>
    </location>
</feature>
<dbReference type="AlphaFoldDB" id="A0A9P5XUY8"/>
<protein>
    <submittedName>
        <fullName evidence="2">Uncharacterized protein</fullName>
    </submittedName>
</protein>
<name>A0A9P5XUY8_9AGAR</name>
<feature type="region of interest" description="Disordered" evidence="1">
    <location>
        <begin position="66"/>
        <end position="87"/>
    </location>
</feature>
<organism evidence="2 3">
    <name type="scientific">Collybia nuda</name>
    <dbReference type="NCBI Taxonomy" id="64659"/>
    <lineage>
        <taxon>Eukaryota</taxon>
        <taxon>Fungi</taxon>
        <taxon>Dikarya</taxon>
        <taxon>Basidiomycota</taxon>
        <taxon>Agaricomycotina</taxon>
        <taxon>Agaricomycetes</taxon>
        <taxon>Agaricomycetidae</taxon>
        <taxon>Agaricales</taxon>
        <taxon>Tricholomatineae</taxon>
        <taxon>Clitocybaceae</taxon>
        <taxon>Collybia</taxon>
    </lineage>
</organism>
<comment type="caution">
    <text evidence="2">The sequence shown here is derived from an EMBL/GenBank/DDBJ whole genome shotgun (WGS) entry which is preliminary data.</text>
</comment>
<accession>A0A9P5XUY8</accession>
<dbReference type="Proteomes" id="UP000807353">
    <property type="component" value="Unassembled WGS sequence"/>
</dbReference>
<feature type="non-terminal residue" evidence="2">
    <location>
        <position position="87"/>
    </location>
</feature>
<dbReference type="OrthoDB" id="2449121at2759"/>
<proteinExistence type="predicted"/>
<evidence type="ECO:0000313" key="3">
    <source>
        <dbReference type="Proteomes" id="UP000807353"/>
    </source>
</evidence>
<sequence>FWGEVKKYLRDNCDYTFPTLQANLPIALASVRLSTIRKWEHRMIRWMDAYRSGLGAKEAQNQVRAFSSKKYKSHRRIPETLARQFDS</sequence>
<gene>
    <name evidence="2" type="ORF">BDZ94DRAFT_1144265</name>
</gene>
<evidence type="ECO:0000256" key="1">
    <source>
        <dbReference type="SAM" id="MobiDB-lite"/>
    </source>
</evidence>